<keyword evidence="2" id="KW-1133">Transmembrane helix</keyword>
<dbReference type="SMART" id="SM00331">
    <property type="entry name" value="PP2C_SIG"/>
    <property type="match status" value="1"/>
</dbReference>
<dbReference type="InterPro" id="IPR052016">
    <property type="entry name" value="Bact_Sigma-Reg"/>
</dbReference>
<feature type="transmembrane region" description="Helical" evidence="2">
    <location>
        <begin position="72"/>
        <end position="93"/>
    </location>
</feature>
<keyword evidence="5" id="KW-1185">Reference proteome</keyword>
<keyword evidence="2" id="KW-0472">Membrane</keyword>
<dbReference type="PANTHER" id="PTHR43156:SF2">
    <property type="entry name" value="STAGE II SPORULATION PROTEIN E"/>
    <property type="match status" value="1"/>
</dbReference>
<evidence type="ECO:0000313" key="5">
    <source>
        <dbReference type="Proteomes" id="UP001220022"/>
    </source>
</evidence>
<evidence type="ECO:0000256" key="2">
    <source>
        <dbReference type="SAM" id="Phobius"/>
    </source>
</evidence>
<keyword evidence="2" id="KW-0812">Transmembrane</keyword>
<dbReference type="RefSeq" id="WP_275809570.1">
    <property type="nucleotide sequence ID" value="NZ_BAAANM010000011.1"/>
</dbReference>
<comment type="caution">
    <text evidence="4">The sequence shown here is derived from an EMBL/GenBank/DDBJ whole genome shotgun (WGS) entry which is preliminary data.</text>
</comment>
<protein>
    <submittedName>
        <fullName evidence="4">PP2C family protein-serine/threonine phosphatase</fullName>
    </submittedName>
</protein>
<dbReference type="InterPro" id="IPR001932">
    <property type="entry name" value="PPM-type_phosphatase-like_dom"/>
</dbReference>
<accession>A0ABT5YUQ0</accession>
<evidence type="ECO:0000313" key="4">
    <source>
        <dbReference type="EMBL" id="MDF2255336.1"/>
    </source>
</evidence>
<feature type="domain" description="PPM-type phosphatase" evidence="3">
    <location>
        <begin position="126"/>
        <end position="376"/>
    </location>
</feature>
<dbReference type="PANTHER" id="PTHR43156">
    <property type="entry name" value="STAGE II SPORULATION PROTEIN E-RELATED"/>
    <property type="match status" value="1"/>
</dbReference>
<dbReference type="Pfam" id="PF07228">
    <property type="entry name" value="SpoIIE"/>
    <property type="match status" value="2"/>
</dbReference>
<sequence>MAIPLTAIAAVAAADLLAGRNHFLAPMMVMAPALAVVTTTWRRTLLIGLLGAAVQAALVPYDGVLNTQDRRILAGMAISYLAVVLFSAYAAWWREVRTEQYRAVVTVAEAAQRALLRPPGPRVGNVSLAVRYASAADAAQIGGDLYAVLDTPHGVRALVGDVRGKGLEAVQTSAVVMGAFREAAYDEGGLARVAQRVDASVRRHVLDGEFTTALFLEFPTEFPAAPAHPAPTVTGRHGSALPLAPTAPRADRSGEIALLHYGHVPPLRVSPDGRVTSLDPPEPWVPLGLTGFVSGAPEPWRVPLGPDEVLVLCTDGVVEARDPRHGGFYPLADRVGTLVAGAARDLEAAVGRLYADLLGHVGGTLGDDSVLLLLARPR</sequence>
<organism evidence="4 5">
    <name type="scientific">Streptantibioticus ferralitis</name>
    <dbReference type="NCBI Taxonomy" id="236510"/>
    <lineage>
        <taxon>Bacteria</taxon>
        <taxon>Bacillati</taxon>
        <taxon>Actinomycetota</taxon>
        <taxon>Actinomycetes</taxon>
        <taxon>Kitasatosporales</taxon>
        <taxon>Streptomycetaceae</taxon>
        <taxon>Streptantibioticus</taxon>
    </lineage>
</organism>
<dbReference type="Gene3D" id="3.60.40.10">
    <property type="entry name" value="PPM-type phosphatase domain"/>
    <property type="match status" value="1"/>
</dbReference>
<feature type="transmembrane region" description="Helical" evidence="2">
    <location>
        <begin position="45"/>
        <end position="65"/>
    </location>
</feature>
<evidence type="ECO:0000259" key="3">
    <source>
        <dbReference type="SMART" id="SM00331"/>
    </source>
</evidence>
<gene>
    <name evidence="4" type="ORF">P2L57_06230</name>
</gene>
<dbReference type="EMBL" id="JARHTQ010000003">
    <property type="protein sequence ID" value="MDF2255336.1"/>
    <property type="molecule type" value="Genomic_DNA"/>
</dbReference>
<dbReference type="Proteomes" id="UP001220022">
    <property type="component" value="Unassembled WGS sequence"/>
</dbReference>
<name>A0ABT5YUQ0_9ACTN</name>
<evidence type="ECO:0000256" key="1">
    <source>
        <dbReference type="ARBA" id="ARBA00022801"/>
    </source>
</evidence>
<keyword evidence="1" id="KW-0378">Hydrolase</keyword>
<proteinExistence type="predicted"/>
<dbReference type="InterPro" id="IPR036457">
    <property type="entry name" value="PPM-type-like_dom_sf"/>
</dbReference>
<reference evidence="4 5" key="1">
    <citation type="submission" date="2023-03" db="EMBL/GenBank/DDBJ databases">
        <title>Draft genome sequence of type strain Streptomyces ferralitis JCM 14344.</title>
        <authorList>
            <person name="Klaysubun C."/>
            <person name="Duangmal K."/>
        </authorList>
    </citation>
    <scope>NUCLEOTIDE SEQUENCE [LARGE SCALE GENOMIC DNA]</scope>
    <source>
        <strain evidence="4 5">JCM 14344</strain>
    </source>
</reference>